<dbReference type="AlphaFoldDB" id="A0AAV9ADF0"/>
<dbReference type="PANTHER" id="PTHR16166:SF143">
    <property type="entry name" value="PROTEIN SORTING-ASSOCIATED PROTEIN, PUTATIVE (DUF1162)-RELATED"/>
    <property type="match status" value="1"/>
</dbReference>
<accession>A0AAV9ADF0</accession>
<keyword evidence="4" id="KW-1185">Reference proteome</keyword>
<dbReference type="GO" id="GO:0045053">
    <property type="term" value="P:protein retention in Golgi apparatus"/>
    <property type="evidence" value="ECO:0007669"/>
    <property type="project" value="TreeGrafter"/>
</dbReference>
<comment type="caution">
    <text evidence="3">The sequence shown here is derived from an EMBL/GenBank/DDBJ whole genome shotgun (WGS) entry which is preliminary data.</text>
</comment>
<evidence type="ECO:0000256" key="1">
    <source>
        <dbReference type="ARBA" id="ARBA00022448"/>
    </source>
</evidence>
<dbReference type="EMBL" id="JAUJYN010000010">
    <property type="protein sequence ID" value="KAK1262178.1"/>
    <property type="molecule type" value="Genomic_DNA"/>
</dbReference>
<dbReference type="PANTHER" id="PTHR16166">
    <property type="entry name" value="VACUOLAR PROTEIN SORTING-ASSOCIATED PROTEIN VPS13"/>
    <property type="match status" value="1"/>
</dbReference>
<evidence type="ECO:0000313" key="4">
    <source>
        <dbReference type="Proteomes" id="UP001179952"/>
    </source>
</evidence>
<sequence length="494" mass="55867">MFERLVSQLLEGYLGRYIDIQKEQLKILLWNEEVLLEKVELRLEAFDYLQLPFSLKQGQVGRLSIKIPWKKLGWDPINISLEDIYVLASQRDDSEWNLDLVERRELAGKKAKLNAAELAKLSKRVSDNRAGHSFISYISAKIIDSIQVTIKNVHIVYVDKHNDLAKFTFGLRFSSLSVVIDSRVKQNYSGASTGKLKGGQVNKIVEISTLGIYCNMYEQYPTFSGTNNHTDFQQSYNANSNPEDDDYIIPPFDATVFLMVNKSGKVDGTPQNSITAELTSLVILLKEVQLQQIMSLCDYFSTCALRERYGRYRPCRNTLTMKLDGWQKRWWRYAQESVLADVRRKLKRTSWSYLGQRMSSDCGSCGMSEIRGYDVVTPASASAVLAGRKETGCGPDEFGLWKIEVGFKGKVDRSSSSLGVANWAKEGSGEVGHLNSLAAKSFLLNECSLEIQGDIWLCNFTFEAVEEGEVAVALLKGFPLIWRIESVLRKMMVP</sequence>
<name>A0AAV9ADF0_ACOGR</name>
<evidence type="ECO:0000313" key="3">
    <source>
        <dbReference type="EMBL" id="KAK1262178.1"/>
    </source>
</evidence>
<dbReference type="GO" id="GO:0006623">
    <property type="term" value="P:protein targeting to vacuole"/>
    <property type="evidence" value="ECO:0007669"/>
    <property type="project" value="TreeGrafter"/>
</dbReference>
<dbReference type="Pfam" id="PF12624">
    <property type="entry name" value="VPS13_N"/>
    <property type="match status" value="1"/>
</dbReference>
<reference evidence="3" key="1">
    <citation type="journal article" date="2023" name="Nat. Commun.">
        <title>Diploid and tetraploid genomes of Acorus and the evolution of monocots.</title>
        <authorList>
            <person name="Ma L."/>
            <person name="Liu K.W."/>
            <person name="Li Z."/>
            <person name="Hsiao Y.Y."/>
            <person name="Qi Y."/>
            <person name="Fu T."/>
            <person name="Tang G.D."/>
            <person name="Zhang D."/>
            <person name="Sun W.H."/>
            <person name="Liu D.K."/>
            <person name="Li Y."/>
            <person name="Chen G.Z."/>
            <person name="Liu X.D."/>
            <person name="Liao X.Y."/>
            <person name="Jiang Y.T."/>
            <person name="Yu X."/>
            <person name="Hao Y."/>
            <person name="Huang J."/>
            <person name="Zhao X.W."/>
            <person name="Ke S."/>
            <person name="Chen Y.Y."/>
            <person name="Wu W.L."/>
            <person name="Hsu J.L."/>
            <person name="Lin Y.F."/>
            <person name="Huang M.D."/>
            <person name="Li C.Y."/>
            <person name="Huang L."/>
            <person name="Wang Z.W."/>
            <person name="Zhao X."/>
            <person name="Zhong W.Y."/>
            <person name="Peng D.H."/>
            <person name="Ahmad S."/>
            <person name="Lan S."/>
            <person name="Zhang J.S."/>
            <person name="Tsai W.C."/>
            <person name="Van de Peer Y."/>
            <person name="Liu Z.J."/>
        </authorList>
    </citation>
    <scope>NUCLEOTIDE SEQUENCE</scope>
    <source>
        <strain evidence="3">SCP</strain>
    </source>
</reference>
<evidence type="ECO:0000259" key="2">
    <source>
        <dbReference type="Pfam" id="PF12624"/>
    </source>
</evidence>
<gene>
    <name evidence="3" type="ORF">QJS04_geneDACA021839</name>
</gene>
<keyword evidence="1" id="KW-0813">Transport</keyword>
<dbReference type="InterPro" id="IPR026854">
    <property type="entry name" value="VPS13_N"/>
</dbReference>
<feature type="domain" description="Chorein N-terminal" evidence="2">
    <location>
        <begin position="1"/>
        <end position="357"/>
    </location>
</feature>
<organism evidence="3 4">
    <name type="scientific">Acorus gramineus</name>
    <name type="common">Dwarf sweet flag</name>
    <dbReference type="NCBI Taxonomy" id="55184"/>
    <lineage>
        <taxon>Eukaryota</taxon>
        <taxon>Viridiplantae</taxon>
        <taxon>Streptophyta</taxon>
        <taxon>Embryophyta</taxon>
        <taxon>Tracheophyta</taxon>
        <taxon>Spermatophyta</taxon>
        <taxon>Magnoliopsida</taxon>
        <taxon>Liliopsida</taxon>
        <taxon>Acoraceae</taxon>
        <taxon>Acorus</taxon>
    </lineage>
</organism>
<proteinExistence type="predicted"/>
<reference evidence="3" key="2">
    <citation type="submission" date="2023-06" db="EMBL/GenBank/DDBJ databases">
        <authorList>
            <person name="Ma L."/>
            <person name="Liu K.-W."/>
            <person name="Li Z."/>
            <person name="Hsiao Y.-Y."/>
            <person name="Qi Y."/>
            <person name="Fu T."/>
            <person name="Tang G."/>
            <person name="Zhang D."/>
            <person name="Sun W.-H."/>
            <person name="Liu D.-K."/>
            <person name="Li Y."/>
            <person name="Chen G.-Z."/>
            <person name="Liu X.-D."/>
            <person name="Liao X.-Y."/>
            <person name="Jiang Y.-T."/>
            <person name="Yu X."/>
            <person name="Hao Y."/>
            <person name="Huang J."/>
            <person name="Zhao X.-W."/>
            <person name="Ke S."/>
            <person name="Chen Y.-Y."/>
            <person name="Wu W.-L."/>
            <person name="Hsu J.-L."/>
            <person name="Lin Y.-F."/>
            <person name="Huang M.-D."/>
            <person name="Li C.-Y."/>
            <person name="Huang L."/>
            <person name="Wang Z.-W."/>
            <person name="Zhao X."/>
            <person name="Zhong W.-Y."/>
            <person name="Peng D.-H."/>
            <person name="Ahmad S."/>
            <person name="Lan S."/>
            <person name="Zhang J.-S."/>
            <person name="Tsai W.-C."/>
            <person name="Van De Peer Y."/>
            <person name="Liu Z.-J."/>
        </authorList>
    </citation>
    <scope>NUCLEOTIDE SEQUENCE</scope>
    <source>
        <strain evidence="3">SCP</strain>
        <tissue evidence="3">Leaves</tissue>
    </source>
</reference>
<protein>
    <recommendedName>
        <fullName evidence="2">Chorein N-terminal domain-containing protein</fullName>
    </recommendedName>
</protein>
<dbReference type="InterPro" id="IPR026847">
    <property type="entry name" value="VPS13"/>
</dbReference>
<dbReference type="Proteomes" id="UP001179952">
    <property type="component" value="Unassembled WGS sequence"/>
</dbReference>